<sequence length="53" mass="6248">MNNKDLINETGWTMNEIIKRINSFPHVSKKITEQDLKKMSKNEFKNLLLGIED</sequence>
<dbReference type="Proteomes" id="UP001197626">
    <property type="component" value="Chromosome"/>
</dbReference>
<keyword evidence="2" id="KW-1185">Reference proteome</keyword>
<dbReference type="EMBL" id="CP086654">
    <property type="protein sequence ID" value="UEX90885.1"/>
    <property type="molecule type" value="Genomic_DNA"/>
</dbReference>
<proteinExistence type="predicted"/>
<protein>
    <recommendedName>
        <fullName evidence="3">Phage protein</fullName>
    </recommendedName>
</protein>
<reference evidence="1 2" key="1">
    <citation type="journal article" date="2022" name="Pathogens">
        <title>Staphylococcus ratti sp. nov. Isolated from a Lab Rat.</title>
        <authorList>
            <person name="Kovarovic V."/>
            <person name="Sedlacek I."/>
            <person name="Petras P."/>
            <person name="Kralova S."/>
            <person name="Maslanova I."/>
            <person name="Svec P."/>
            <person name="Neumann-Schaal M."/>
            <person name="Botka T."/>
            <person name="Gelbicova T."/>
            <person name="Stankova E."/>
            <person name="Doskar J."/>
            <person name="Pantucek R."/>
        </authorList>
    </citation>
    <scope>NUCLEOTIDE SEQUENCE [LARGE SCALE GENOMIC DNA]</scope>
    <source>
        <strain evidence="1 2">CCM 9025</strain>
    </source>
</reference>
<evidence type="ECO:0000313" key="2">
    <source>
        <dbReference type="Proteomes" id="UP001197626"/>
    </source>
</evidence>
<organism evidence="1 2">
    <name type="scientific">Staphylococcus ratti</name>
    <dbReference type="NCBI Taxonomy" id="2892440"/>
    <lineage>
        <taxon>Bacteria</taxon>
        <taxon>Bacillati</taxon>
        <taxon>Bacillota</taxon>
        <taxon>Bacilli</taxon>
        <taxon>Bacillales</taxon>
        <taxon>Staphylococcaceae</taxon>
        <taxon>Staphylococcus</taxon>
    </lineage>
</organism>
<name>A0ABY3PEY0_9STAP</name>
<gene>
    <name evidence="1" type="ORF">LN051_04520</name>
</gene>
<accession>A0ABY3PEY0</accession>
<dbReference type="RefSeq" id="WP_229293365.1">
    <property type="nucleotide sequence ID" value="NZ_CP086654.1"/>
</dbReference>
<evidence type="ECO:0000313" key="1">
    <source>
        <dbReference type="EMBL" id="UEX90885.1"/>
    </source>
</evidence>
<evidence type="ECO:0008006" key="3">
    <source>
        <dbReference type="Google" id="ProtNLM"/>
    </source>
</evidence>